<keyword evidence="3" id="KW-0175">Coiled coil</keyword>
<evidence type="ECO:0000256" key="2">
    <source>
        <dbReference type="ARBA" id="ARBA00023242"/>
    </source>
</evidence>
<sequence>MGMEGPMVGPGGEDLVTLEAEITELQRENARVESQMLRLRTDITAMEAHLRQGDKIIIITNPLTPSPPSQEPTGQTLFQACWCWPWPVSCLSPSSDLVSAGVPPNLPLVTQIPTLGGEENQTISQRNNNLNEYYESLRNNVISLLEHVRLPNGGGPQGGHQEKIGHENFDSYLKYHNMKSKVLKRFFLNNLSFSITERFSKESDSPLACIIRLASLTTRKHHCPRNPTANQLLLAPPCLQIVTTPPEVPAQPVVSDPREQPQHERVVQGEHEAEDSCSHHVAPRHVHLDTVTQRGMAPHPPSVKSPHCRATSRTNIAVVLPPNAQREPMQ</sequence>
<evidence type="ECO:0000256" key="1">
    <source>
        <dbReference type="ARBA" id="ARBA00004123"/>
    </source>
</evidence>
<comment type="subcellular location">
    <subcellularLocation>
        <location evidence="1">Nucleus</location>
    </subcellularLocation>
</comment>
<protein>
    <submittedName>
        <fullName evidence="4">(California timema) hypothetical protein</fullName>
    </submittedName>
</protein>
<name>A0A7R9J9D7_TIMCA</name>
<gene>
    <name evidence="4" type="ORF">TCMB3V08_LOCUS7370</name>
</gene>
<evidence type="ECO:0000313" key="4">
    <source>
        <dbReference type="EMBL" id="CAD7574765.1"/>
    </source>
</evidence>
<dbReference type="GO" id="GO:0000981">
    <property type="term" value="F:DNA-binding transcription factor activity, RNA polymerase II-specific"/>
    <property type="evidence" value="ECO:0007669"/>
    <property type="project" value="TreeGrafter"/>
</dbReference>
<keyword evidence="2" id="KW-0539">Nucleus</keyword>
<dbReference type="GO" id="GO:0005634">
    <property type="term" value="C:nucleus"/>
    <property type="evidence" value="ECO:0007669"/>
    <property type="project" value="UniProtKB-SubCell"/>
</dbReference>
<reference evidence="4" key="1">
    <citation type="submission" date="2020-11" db="EMBL/GenBank/DDBJ databases">
        <authorList>
            <person name="Tran Van P."/>
        </authorList>
    </citation>
    <scope>NUCLEOTIDE SEQUENCE</scope>
</reference>
<proteinExistence type="predicted"/>
<dbReference type="GO" id="GO:0000978">
    <property type="term" value="F:RNA polymerase II cis-regulatory region sequence-specific DNA binding"/>
    <property type="evidence" value="ECO:0007669"/>
    <property type="project" value="TreeGrafter"/>
</dbReference>
<dbReference type="PANTHER" id="PTHR10816">
    <property type="entry name" value="MYELIN TRANSCRIPTION FACTOR 1-RELATED"/>
    <property type="match status" value="1"/>
</dbReference>
<dbReference type="PANTHER" id="PTHR10816:SF15">
    <property type="entry name" value="MYELIN TRANSCRIPTION FACTOR 1-LIKE PROTEIN"/>
    <property type="match status" value="1"/>
</dbReference>
<dbReference type="EMBL" id="OE182609">
    <property type="protein sequence ID" value="CAD7574765.1"/>
    <property type="molecule type" value="Genomic_DNA"/>
</dbReference>
<feature type="coiled-coil region" evidence="3">
    <location>
        <begin position="15"/>
        <end position="42"/>
    </location>
</feature>
<organism evidence="4">
    <name type="scientific">Timema californicum</name>
    <name type="common">California timema</name>
    <name type="synonym">Walking stick</name>
    <dbReference type="NCBI Taxonomy" id="61474"/>
    <lineage>
        <taxon>Eukaryota</taxon>
        <taxon>Metazoa</taxon>
        <taxon>Ecdysozoa</taxon>
        <taxon>Arthropoda</taxon>
        <taxon>Hexapoda</taxon>
        <taxon>Insecta</taxon>
        <taxon>Pterygota</taxon>
        <taxon>Neoptera</taxon>
        <taxon>Polyneoptera</taxon>
        <taxon>Phasmatodea</taxon>
        <taxon>Timematodea</taxon>
        <taxon>Timematoidea</taxon>
        <taxon>Timematidae</taxon>
        <taxon>Timema</taxon>
    </lineage>
</organism>
<dbReference type="AlphaFoldDB" id="A0A7R9J9D7"/>
<evidence type="ECO:0000256" key="3">
    <source>
        <dbReference type="SAM" id="Coils"/>
    </source>
</evidence>
<accession>A0A7R9J9D7</accession>